<proteinExistence type="predicted"/>
<dbReference type="GO" id="GO:0009251">
    <property type="term" value="P:glucan catabolic process"/>
    <property type="evidence" value="ECO:0007669"/>
    <property type="project" value="TreeGrafter"/>
</dbReference>
<dbReference type="GO" id="GO:0004553">
    <property type="term" value="F:hydrolase activity, hydrolyzing O-glycosyl compounds"/>
    <property type="evidence" value="ECO:0007669"/>
    <property type="project" value="InterPro"/>
</dbReference>
<dbReference type="OrthoDB" id="192832at2759"/>
<comment type="caution">
    <text evidence="2">The sequence shown here is derived from an EMBL/GenBank/DDBJ whole genome shotgun (WGS) entry which is preliminary data.</text>
</comment>
<protein>
    <recommendedName>
        <fullName evidence="1">GH16 domain-containing protein</fullName>
    </recommendedName>
</protein>
<feature type="domain" description="GH16" evidence="1">
    <location>
        <begin position="34"/>
        <end position="140"/>
    </location>
</feature>
<dbReference type="PANTHER" id="PTHR10963">
    <property type="entry name" value="GLYCOSYL HYDROLASE-RELATED"/>
    <property type="match status" value="1"/>
</dbReference>
<reference evidence="2" key="1">
    <citation type="submission" date="2021-02" db="EMBL/GenBank/DDBJ databases">
        <title>Genome sequence Cadophora malorum strain M34.</title>
        <authorList>
            <person name="Stefanovic E."/>
            <person name="Vu D."/>
            <person name="Scully C."/>
            <person name="Dijksterhuis J."/>
            <person name="Roader J."/>
            <person name="Houbraken J."/>
        </authorList>
    </citation>
    <scope>NUCLEOTIDE SEQUENCE</scope>
    <source>
        <strain evidence="2">M34</strain>
    </source>
</reference>
<dbReference type="Gene3D" id="2.60.120.200">
    <property type="match status" value="1"/>
</dbReference>
<keyword evidence="3" id="KW-1185">Reference proteome</keyword>
<dbReference type="SUPFAM" id="SSF49899">
    <property type="entry name" value="Concanavalin A-like lectins/glucanases"/>
    <property type="match status" value="1"/>
</dbReference>
<evidence type="ECO:0000313" key="3">
    <source>
        <dbReference type="Proteomes" id="UP000664132"/>
    </source>
</evidence>
<organism evidence="2 3">
    <name type="scientific">Cadophora malorum</name>
    <dbReference type="NCBI Taxonomy" id="108018"/>
    <lineage>
        <taxon>Eukaryota</taxon>
        <taxon>Fungi</taxon>
        <taxon>Dikarya</taxon>
        <taxon>Ascomycota</taxon>
        <taxon>Pezizomycotina</taxon>
        <taxon>Leotiomycetes</taxon>
        <taxon>Helotiales</taxon>
        <taxon>Ploettnerulaceae</taxon>
        <taxon>Cadophora</taxon>
    </lineage>
</organism>
<dbReference type="Pfam" id="PF26113">
    <property type="entry name" value="GH16_XgeA"/>
    <property type="match status" value="1"/>
</dbReference>
<sequence length="140" mass="15781">MARKTGHAVVVAVVFALHFALAPAYTLVHNFNYTNWYSSFMFENSFNESLSLGLMKIIGNQVYMSVDNTSIIPLTSTGRKSIWLESKDAFQHGLLIGDFEHMPGSDCGIWPAFWTFHNYDAPGFYGEIDILEGFNDITQN</sequence>
<accession>A0A8H7TAX2</accession>
<dbReference type="InterPro" id="IPR000757">
    <property type="entry name" value="Beta-glucanase-like"/>
</dbReference>
<dbReference type="PROSITE" id="PS51762">
    <property type="entry name" value="GH16_2"/>
    <property type="match status" value="1"/>
</dbReference>
<dbReference type="EMBL" id="JAFJYH010000134">
    <property type="protein sequence ID" value="KAG4418215.1"/>
    <property type="molecule type" value="Genomic_DNA"/>
</dbReference>
<name>A0A8H7TAX2_9HELO</name>
<dbReference type="InterPro" id="IPR013320">
    <property type="entry name" value="ConA-like_dom_sf"/>
</dbReference>
<dbReference type="PANTHER" id="PTHR10963:SF24">
    <property type="entry name" value="GLYCOSIDASE C21B10.07-RELATED"/>
    <property type="match status" value="1"/>
</dbReference>
<dbReference type="InterPro" id="IPR050546">
    <property type="entry name" value="Glycosyl_Hydrlase_16"/>
</dbReference>
<evidence type="ECO:0000313" key="2">
    <source>
        <dbReference type="EMBL" id="KAG4418215.1"/>
    </source>
</evidence>
<dbReference type="AlphaFoldDB" id="A0A8H7TAX2"/>
<gene>
    <name evidence="2" type="ORF">IFR04_008657</name>
</gene>
<evidence type="ECO:0000259" key="1">
    <source>
        <dbReference type="PROSITE" id="PS51762"/>
    </source>
</evidence>
<dbReference type="Proteomes" id="UP000664132">
    <property type="component" value="Unassembled WGS sequence"/>
</dbReference>